<comment type="caution">
    <text evidence="2">The sequence shown here is derived from an EMBL/GenBank/DDBJ whole genome shotgun (WGS) entry which is preliminary data.</text>
</comment>
<dbReference type="Pfam" id="PF18135">
    <property type="entry name" value="Type_ISP_C"/>
    <property type="match status" value="1"/>
</dbReference>
<proteinExistence type="predicted"/>
<dbReference type="EMBL" id="WVIE01000006">
    <property type="protein sequence ID" value="NDJ16998.1"/>
    <property type="molecule type" value="Genomic_DNA"/>
</dbReference>
<reference evidence="2" key="1">
    <citation type="submission" date="2019-12" db="EMBL/GenBank/DDBJ databases">
        <title>High-Quality draft genome sequences of three cyanobacteria isolated from the limestone walls of the Old Cathedral of Coimbra.</title>
        <authorList>
            <person name="Tiago I."/>
            <person name="Soares F."/>
            <person name="Portugal A."/>
        </authorList>
    </citation>
    <scope>NUCLEOTIDE SEQUENCE</scope>
    <source>
        <strain evidence="2">A</strain>
    </source>
</reference>
<name>A0A8J8CHS0_9CYAN</name>
<accession>A0A8J8CHS0</accession>
<gene>
    <name evidence="2" type="ORF">GS601_06795</name>
</gene>
<dbReference type="InterPro" id="IPR041635">
    <property type="entry name" value="Type_ISP_LLaBIII_C"/>
</dbReference>
<feature type="domain" description="Type ISP restriction-modification enzyme LLaBIII C-terminal specificity" evidence="1">
    <location>
        <begin position="61"/>
        <end position="400"/>
    </location>
</feature>
<keyword evidence="3" id="KW-1185">Reference proteome</keyword>
<sequence>MTKFYHTDLWGSREDKDRYLQEHDITTVEWTEIFPKSPLYLFAPQDQDLRLEYDPGWQINKIFPINTLGFQSHRDDFAIAYSQEQLQQRLQEFRDTRFSDEEIRSKYALKDNRDWSLTKARQRIRQIQDWKRWLIKFFYRPFDLRSCYFSTIAMDYPRVIFQQHFTEENIFLNVVRQTKADDWRHAFVANTPTPALYVELKDGSNAFPLYLYPDIANQQSQLFVEKSPNLSSDFITAIREKLGYVPTPEAIFYYIYAIFHSPTYRDRYAKFLKSDFPRVPLTSSDHLFKDLGTKGQALVELHLMKSKKLNKLITKMGGNGDNAVTEVTYKPTEQRVYINGDRYFEGIAPEVWEFKIGGYQVLDKWLKDRKKAKRTLSFDDVLHYQKVVVALKETRQIMQEIDQLIPGFPIE</sequence>
<evidence type="ECO:0000313" key="2">
    <source>
        <dbReference type="EMBL" id="NDJ16998.1"/>
    </source>
</evidence>
<dbReference type="Proteomes" id="UP000646053">
    <property type="component" value="Unassembled WGS sequence"/>
</dbReference>
<evidence type="ECO:0000313" key="3">
    <source>
        <dbReference type="Proteomes" id="UP000646053"/>
    </source>
</evidence>
<protein>
    <recommendedName>
        <fullName evidence="1">Type ISP restriction-modification enzyme LLaBIII C-terminal specificity domain-containing protein</fullName>
    </recommendedName>
</protein>
<dbReference type="RefSeq" id="WP_162422519.1">
    <property type="nucleotide sequence ID" value="NZ_WVIE01000006.1"/>
</dbReference>
<evidence type="ECO:0000259" key="1">
    <source>
        <dbReference type="Pfam" id="PF18135"/>
    </source>
</evidence>
<organism evidence="2 3">
    <name type="scientific">Myxacorys almedinensis A</name>
    <dbReference type="NCBI Taxonomy" id="2690445"/>
    <lineage>
        <taxon>Bacteria</taxon>
        <taxon>Bacillati</taxon>
        <taxon>Cyanobacteriota</taxon>
        <taxon>Cyanophyceae</taxon>
        <taxon>Leptolyngbyales</taxon>
        <taxon>Leptolyngbyaceae</taxon>
        <taxon>Myxacorys</taxon>
        <taxon>Myxacorys almedinensis</taxon>
    </lineage>
</organism>
<dbReference type="AlphaFoldDB" id="A0A8J8CHS0"/>